<dbReference type="EMBL" id="OW991346">
    <property type="protein sequence ID" value="CAI9888962.1"/>
    <property type="molecule type" value="Genomic_DNA"/>
</dbReference>
<dbReference type="Pfam" id="PF01464">
    <property type="entry name" value="SLT"/>
    <property type="match status" value="1"/>
</dbReference>
<dbReference type="SUPFAM" id="SSF53955">
    <property type="entry name" value="Lysozyme-like"/>
    <property type="match status" value="1"/>
</dbReference>
<dbReference type="Gene3D" id="1.10.530.10">
    <property type="match status" value="1"/>
</dbReference>
<sequence>MYQRLKALSGDTHGLITTAGNELGLPEGQALKVGMIESGLKADASSGVAKGLFQFTKTTWDAMKQKYGAEYGIDPTASRTDPVANTILGVAYLKENATNYQSTFGKDPELVDLYMGHFLGQSGRNQFLKAMEQNPNAPAYAVVGKRSVANNKDVFFKKDGTARTLNEVYQMYSNKLSATELEQDMKTDRLKMDIQDELLWKTLGRSQDGSANATLSTGTAPSTPNFDVSLSDSKPQSIADALSSYGLQKPEDTVEKDERSFFDGAWEAAKAEIRLSPIGRDLREKYIQSGAPVEWDSAAAALRESFSGLSQSEMFTGNINPLEPMDITPEMWNTILSNGVDKKWMEYIKMSANPQDLVNRVQMAQEMQRADQARQAAATGGQLVGGIAGAFGDPLTFATGGTSAGGSLMTRLFVAGTEAAAGNAANEFSLSQETRGGVETNIAAAALGGFAGGVALRGLGEAFTNMSAAGRMRARQESIDAGVPDVTARPDVEVPEGKTWVEKPDEAGAVVDELGNTHSATSFGNPKVMEAVEANKGIELGGLNSISYDLLRSESTETRTIAQDLVRSPTGIKGGGSGVTRMTAEDYLGRLEGQDNLIYTQAMKAREKAYEHSMFDLQGGRNAREAMERQVVEAIESGDFSRLTPEMKEYADLLTTNFTEKHYAASNIAALSGNADAPNVLTSTIDPKRYVPAIYEEGKVIDAKMRFDPEGKYEGLYNEIQANWTAQWKNNHNGVRERMKALFDEDNSKFAEDLRAKLTKDKELDVVPEGKQKSARMEKQEGIQAKISKAEELRQKNAVKLQKARKPETRAKYEGLVQKYDKQLSELKTELEMTKPMDEDKLLEIYAQRYIERKSYGIAKNGEFTHSSSLEDVDLSDSLVGIENNNFTQERNIFDMAYESIAKDGEPFSLNDLRHFDMMNAMSMYNKRMNGDIAIHASTGKTTKDLKDAIVALPEGRDRTNLDQLTRLITGRRRAEDPASALVTAIRGLQDWSFLSNSAQMWVNNLTEVSGWATNRMMFVARNGVKGLNQLLNPETKFSKADLKDFADGLFGYDLNTSLLPSYRNIKDQLIKTGASERAASIAAGIRTSGALAASHKYNIYTKLLNKTTEGLVNMARSGVLSDITHEAFGGVRINKAILRNASITEKQYAGVLDMLRQHIKVQDGKYVPDVQAIKRDVRSNDLWRLADYIASDSVMRTNKVGFNYVAKPNAFMNLALQFKSFMLKGLNARTVRMWHESFQGKSIDNAMRVIVGAGITGAIWAAQAHYRSIGIPPEQRQEYLERMLDPSMVAYQAFSRSAEMGTVLGGVNLALTPFTDSDLFRLGRSTVDPVRAMKGRSPLRADVLNQQAVGEQLGDAVYNTMPALKFIGTAGVLPANAVQWALADHGYQSDMQARTFFENLASAAPNAPEIQWLIGMMAQDAGASGKGMW</sequence>
<evidence type="ECO:0000313" key="4">
    <source>
        <dbReference type="EMBL" id="CAI9888962.1"/>
    </source>
</evidence>
<protein>
    <submittedName>
        <fullName evidence="3">Internal core protein</fullName>
    </submittedName>
</protein>
<proteinExistence type="predicted"/>
<gene>
    <name evidence="3" type="ORF">BAMTRB_010</name>
    <name evidence="4" type="ORF">BAMTRB_039</name>
</gene>
<feature type="domain" description="Transglycosylase SLT" evidence="2">
    <location>
        <begin position="16"/>
        <end position="101"/>
    </location>
</feature>
<evidence type="ECO:0000256" key="1">
    <source>
        <dbReference type="SAM" id="MobiDB-lite"/>
    </source>
</evidence>
<organism evidence="3 5">
    <name type="scientific">Escherichia phage vB_Eco_Bam</name>
    <dbReference type="NCBI Taxonomy" id="2898833"/>
    <lineage>
        <taxon>Viruses</taxon>
        <taxon>Duplodnaviria</taxon>
        <taxon>Heunggongvirae</taxon>
        <taxon>Uroviricota</taxon>
        <taxon>Caudoviricetes</taxon>
        <taxon>Autographivirales</taxon>
        <taxon>Autotranscriptaviridae</taxon>
        <taxon>Studiervirinae</taxon>
        <taxon>Bamvirus</taxon>
        <taxon>Bamvirus bam</taxon>
    </lineage>
</organism>
<dbReference type="Proteomes" id="UP001154314">
    <property type="component" value="Chromosome"/>
</dbReference>
<feature type="region of interest" description="Disordered" evidence="1">
    <location>
        <begin position="209"/>
        <end position="233"/>
    </location>
</feature>
<dbReference type="InterPro" id="IPR008258">
    <property type="entry name" value="Transglycosylase_SLT_dom_1"/>
</dbReference>
<accession>A0A9P0YDX2</accession>
<dbReference type="EMBL" id="OW991346">
    <property type="protein sequence ID" value="CAH6421944.1"/>
    <property type="molecule type" value="Genomic_DNA"/>
</dbReference>
<evidence type="ECO:0000259" key="2">
    <source>
        <dbReference type="Pfam" id="PF01464"/>
    </source>
</evidence>
<name>A0A9P0YDX2_9CAUD</name>
<dbReference type="InterPro" id="IPR023346">
    <property type="entry name" value="Lysozyme-like_dom_sf"/>
</dbReference>
<evidence type="ECO:0000313" key="3">
    <source>
        <dbReference type="EMBL" id="CAH6421944.1"/>
    </source>
</evidence>
<evidence type="ECO:0000313" key="5">
    <source>
        <dbReference type="Proteomes" id="UP001154314"/>
    </source>
</evidence>
<reference evidence="3" key="1">
    <citation type="submission" date="2023-04" db="EMBL/GenBank/DDBJ databases">
        <authorList>
            <person name="Kelly A."/>
        </authorList>
    </citation>
    <scope>NUCLEOTIDE SEQUENCE</scope>
</reference>
<keyword evidence="5" id="KW-1185">Reference proteome</keyword>